<sequence length="80" mass="9056">MIDLNRKLGALVTYGELVEERIPTSVNRFRFNGEDGKIVERLREPLVTNERDSWAEGTISSATVWYGLPMVCQGTKGRLD</sequence>
<accession>A0A834NP80</accession>
<evidence type="ECO:0000313" key="1">
    <source>
        <dbReference type="EMBL" id="KAF7414939.1"/>
    </source>
</evidence>
<dbReference type="Proteomes" id="UP000617340">
    <property type="component" value="Unassembled WGS sequence"/>
</dbReference>
<evidence type="ECO:0000313" key="2">
    <source>
        <dbReference type="Proteomes" id="UP000617340"/>
    </source>
</evidence>
<dbReference type="EMBL" id="JACSDZ010000002">
    <property type="protein sequence ID" value="KAF7414939.1"/>
    <property type="molecule type" value="Genomic_DNA"/>
</dbReference>
<proteinExistence type="predicted"/>
<protein>
    <submittedName>
        <fullName evidence="1">Uncharacterized protein</fullName>
    </submittedName>
</protein>
<dbReference type="AlphaFoldDB" id="A0A834NP80"/>
<keyword evidence="2" id="KW-1185">Reference proteome</keyword>
<reference evidence="1" key="1">
    <citation type="journal article" date="2020" name="G3 (Bethesda)">
        <title>High-Quality Assemblies for Three Invasive Social Wasps from the &lt;i&gt;Vespula&lt;/i&gt; Genus.</title>
        <authorList>
            <person name="Harrop T.W.R."/>
            <person name="Guhlin J."/>
            <person name="McLaughlin G.M."/>
            <person name="Permina E."/>
            <person name="Stockwell P."/>
            <person name="Gilligan J."/>
            <person name="Le Lec M.F."/>
            <person name="Gruber M.A.M."/>
            <person name="Quinn O."/>
            <person name="Lovegrove M."/>
            <person name="Duncan E.J."/>
            <person name="Remnant E.J."/>
            <person name="Van Eeckhoven J."/>
            <person name="Graham B."/>
            <person name="Knapp R.A."/>
            <person name="Langford K.W."/>
            <person name="Kronenberg Z."/>
            <person name="Press M.O."/>
            <person name="Eacker S.M."/>
            <person name="Wilson-Rankin E.E."/>
            <person name="Purcell J."/>
            <person name="Lester P.J."/>
            <person name="Dearden P.K."/>
        </authorList>
    </citation>
    <scope>NUCLEOTIDE SEQUENCE</scope>
    <source>
        <strain evidence="1">Linc-1</strain>
    </source>
</reference>
<gene>
    <name evidence="1" type="ORF">HZH68_003428</name>
</gene>
<name>A0A834NP80_VESGE</name>
<comment type="caution">
    <text evidence="1">The sequence shown here is derived from an EMBL/GenBank/DDBJ whole genome shotgun (WGS) entry which is preliminary data.</text>
</comment>
<organism evidence="1 2">
    <name type="scientific">Vespula germanica</name>
    <name type="common">German yellow jacket</name>
    <name type="synonym">Paravespula germanica</name>
    <dbReference type="NCBI Taxonomy" id="30212"/>
    <lineage>
        <taxon>Eukaryota</taxon>
        <taxon>Metazoa</taxon>
        <taxon>Ecdysozoa</taxon>
        <taxon>Arthropoda</taxon>
        <taxon>Hexapoda</taxon>
        <taxon>Insecta</taxon>
        <taxon>Pterygota</taxon>
        <taxon>Neoptera</taxon>
        <taxon>Endopterygota</taxon>
        <taxon>Hymenoptera</taxon>
        <taxon>Apocrita</taxon>
        <taxon>Aculeata</taxon>
        <taxon>Vespoidea</taxon>
        <taxon>Vespidae</taxon>
        <taxon>Vespinae</taxon>
        <taxon>Vespula</taxon>
    </lineage>
</organism>